<dbReference type="EMBL" id="DS547205">
    <property type="protein sequence ID" value="EDQ98735.1"/>
    <property type="molecule type" value="Genomic_DNA"/>
</dbReference>
<dbReference type="KEGG" id="lbc:LACBIDRAFT_296805"/>
<dbReference type="RefSeq" id="XP_001886657.1">
    <property type="nucleotide sequence ID" value="XM_001886622.1"/>
</dbReference>
<proteinExistence type="predicted"/>
<reference evidence="2 3" key="1">
    <citation type="journal article" date="2008" name="Nature">
        <title>The genome of Laccaria bicolor provides insights into mycorrhizal symbiosis.</title>
        <authorList>
            <person name="Martin F."/>
            <person name="Aerts A."/>
            <person name="Ahren D."/>
            <person name="Brun A."/>
            <person name="Danchin E.G.J."/>
            <person name="Duchaussoy F."/>
            <person name="Gibon J."/>
            <person name="Kohler A."/>
            <person name="Lindquist E."/>
            <person name="Pereda V."/>
            <person name="Salamov A."/>
            <person name="Shapiro H.J."/>
            <person name="Wuyts J."/>
            <person name="Blaudez D."/>
            <person name="Buee M."/>
            <person name="Brokstein P."/>
            <person name="Canbaeck B."/>
            <person name="Cohen D."/>
            <person name="Courty P.E."/>
            <person name="Coutinho P.M."/>
            <person name="Delaruelle C."/>
            <person name="Detter J.C."/>
            <person name="Deveau A."/>
            <person name="DiFazio S."/>
            <person name="Duplessis S."/>
            <person name="Fraissinet-Tachet L."/>
            <person name="Lucic E."/>
            <person name="Frey-Klett P."/>
            <person name="Fourrey C."/>
            <person name="Feussner I."/>
            <person name="Gay G."/>
            <person name="Grimwood J."/>
            <person name="Hoegger P.J."/>
            <person name="Jain P."/>
            <person name="Kilaru S."/>
            <person name="Labbe J."/>
            <person name="Lin Y.C."/>
            <person name="Legue V."/>
            <person name="Le Tacon F."/>
            <person name="Marmeisse R."/>
            <person name="Melayah D."/>
            <person name="Montanini B."/>
            <person name="Muratet M."/>
            <person name="Nehls U."/>
            <person name="Niculita-Hirzel H."/>
            <person name="Oudot-Le Secq M.P."/>
            <person name="Peter M."/>
            <person name="Quesneville H."/>
            <person name="Rajashekar B."/>
            <person name="Reich M."/>
            <person name="Rouhier N."/>
            <person name="Schmutz J."/>
            <person name="Yin T."/>
            <person name="Chalot M."/>
            <person name="Henrissat B."/>
            <person name="Kuees U."/>
            <person name="Lucas S."/>
            <person name="Van de Peer Y."/>
            <person name="Podila G.K."/>
            <person name="Polle A."/>
            <person name="Pukkila P.J."/>
            <person name="Richardson P.M."/>
            <person name="Rouze P."/>
            <person name="Sanders I.R."/>
            <person name="Stajich J.E."/>
            <person name="Tunlid A."/>
            <person name="Tuskan G."/>
            <person name="Grigoriev I.V."/>
        </authorList>
    </citation>
    <scope>NUCLEOTIDE SEQUENCE [LARGE SCALE GENOMIC DNA]</scope>
    <source>
        <strain evidence="3">S238N-H82 / ATCC MYA-4686</strain>
    </source>
</reference>
<dbReference type="EMBL" id="DS547129">
    <property type="protein sequence ID" value="EDR02613.1"/>
    <property type="molecule type" value="Genomic_DNA"/>
</dbReference>
<gene>
    <name evidence="1" type="ORF">LACBIDRAFT_296805</name>
    <name evidence="2" type="ORF">LACBIDRAFT_308275</name>
</gene>
<evidence type="ECO:0000313" key="3">
    <source>
        <dbReference type="Proteomes" id="UP000001194"/>
    </source>
</evidence>
<organism evidence="3">
    <name type="scientific">Laccaria bicolor (strain S238N-H82 / ATCC MYA-4686)</name>
    <name type="common">Bicoloured deceiver</name>
    <name type="synonym">Laccaria laccata var. bicolor</name>
    <dbReference type="NCBI Taxonomy" id="486041"/>
    <lineage>
        <taxon>Eukaryota</taxon>
        <taxon>Fungi</taxon>
        <taxon>Dikarya</taxon>
        <taxon>Basidiomycota</taxon>
        <taxon>Agaricomycotina</taxon>
        <taxon>Agaricomycetes</taxon>
        <taxon>Agaricomycetidae</taxon>
        <taxon>Agaricales</taxon>
        <taxon>Agaricineae</taxon>
        <taxon>Hydnangiaceae</taxon>
        <taxon>Laccaria</taxon>
    </lineage>
</organism>
<evidence type="ECO:0000313" key="2">
    <source>
        <dbReference type="EMBL" id="EDR02613.1"/>
    </source>
</evidence>
<dbReference type="GeneID" id="6082380"/>
<dbReference type="AlphaFoldDB" id="B0DRZ6"/>
<accession>B0DRZ6</accession>
<dbReference type="InParanoid" id="B0DRZ6"/>
<dbReference type="Proteomes" id="UP000001194">
    <property type="component" value="Unassembled WGS sequence"/>
</dbReference>
<name>B0DRZ6_LACBS</name>
<evidence type="ECO:0000313" key="1">
    <source>
        <dbReference type="EMBL" id="EDQ98735.1"/>
    </source>
</evidence>
<dbReference type="KEGG" id="lbc:LACBIDRAFT_308275"/>
<dbReference type="RefSeq" id="XP_001890612.1">
    <property type="nucleotide sequence ID" value="XM_001890577.1"/>
</dbReference>
<dbReference type="HOGENOM" id="CLU_3125308_0_0_1"/>
<protein>
    <submittedName>
        <fullName evidence="2">Predicted protein</fullName>
    </submittedName>
</protein>
<sequence>MLHFNSTWVPTPPLELTHLARSSNHILILVPCRRSNVLDRSSIRKRSIRR</sequence>
<dbReference type="GeneID" id="6086268"/>
<keyword evidence="3" id="KW-1185">Reference proteome</keyword>